<dbReference type="InterPro" id="IPR001451">
    <property type="entry name" value="Hexapep"/>
</dbReference>
<dbReference type="GO" id="GO:0008374">
    <property type="term" value="F:O-acyltransferase activity"/>
    <property type="evidence" value="ECO:0007669"/>
    <property type="project" value="TreeGrafter"/>
</dbReference>
<dbReference type="EMBL" id="CYZE01000039">
    <property type="protein sequence ID" value="CUP49206.1"/>
    <property type="molecule type" value="Genomic_DNA"/>
</dbReference>
<keyword evidence="2 3" id="KW-0808">Transferase</keyword>
<dbReference type="GO" id="GO:0005829">
    <property type="term" value="C:cytosol"/>
    <property type="evidence" value="ECO:0007669"/>
    <property type="project" value="TreeGrafter"/>
</dbReference>
<evidence type="ECO:0000313" key="4">
    <source>
        <dbReference type="Proteomes" id="UP000095651"/>
    </source>
</evidence>
<dbReference type="Proteomes" id="UP000095651">
    <property type="component" value="Unassembled WGS sequence"/>
</dbReference>
<organism evidence="3 4">
    <name type="scientific">Hungatella hathewayi</name>
    <dbReference type="NCBI Taxonomy" id="154046"/>
    <lineage>
        <taxon>Bacteria</taxon>
        <taxon>Bacillati</taxon>
        <taxon>Bacillota</taxon>
        <taxon>Clostridia</taxon>
        <taxon>Lachnospirales</taxon>
        <taxon>Lachnospiraceae</taxon>
        <taxon>Hungatella</taxon>
    </lineage>
</organism>
<evidence type="ECO:0000256" key="1">
    <source>
        <dbReference type="ARBA" id="ARBA00007274"/>
    </source>
</evidence>
<dbReference type="SUPFAM" id="SSF51161">
    <property type="entry name" value="Trimeric LpxA-like enzymes"/>
    <property type="match status" value="1"/>
</dbReference>
<sequence>MIIMKMFFHINAFLKKIILFLIFNGRFKVGKYTTWRRRFNIMISKNAKIVIGKSCFFNNDCSINAENEIIIGDNSIFGENVKIYDHNHKFRNCNLSIKEQGYKKRNVYIGNNCWIGSNVTILSGTEIADRCVIGANCVINGKIGYGTLVNMSNNLKCEKINFNEGI</sequence>
<dbReference type="Gene3D" id="2.160.10.10">
    <property type="entry name" value="Hexapeptide repeat proteins"/>
    <property type="match status" value="1"/>
</dbReference>
<dbReference type="CDD" id="cd04647">
    <property type="entry name" value="LbH_MAT_like"/>
    <property type="match status" value="1"/>
</dbReference>
<accession>A0A174NNK8</accession>
<protein>
    <submittedName>
        <fullName evidence="3">Galactoside O-acetyltransferase</fullName>
        <ecNumber evidence="3">2.3.1.-</ecNumber>
    </submittedName>
</protein>
<comment type="similarity">
    <text evidence="1">Belongs to the transferase hexapeptide repeat family.</text>
</comment>
<proteinExistence type="inferred from homology"/>
<reference evidence="3 4" key="1">
    <citation type="submission" date="2015-09" db="EMBL/GenBank/DDBJ databases">
        <authorList>
            <consortium name="Pathogen Informatics"/>
        </authorList>
    </citation>
    <scope>NUCLEOTIDE SEQUENCE [LARGE SCALE GENOMIC DNA]</scope>
    <source>
        <strain evidence="3 4">2789STDY5608850</strain>
    </source>
</reference>
<dbReference type="Pfam" id="PF00132">
    <property type="entry name" value="Hexapep"/>
    <property type="match status" value="1"/>
</dbReference>
<dbReference type="PANTHER" id="PTHR23416:SF23">
    <property type="entry name" value="ACETYLTRANSFERASE C18B11.09C-RELATED"/>
    <property type="match status" value="1"/>
</dbReference>
<dbReference type="PANTHER" id="PTHR23416">
    <property type="entry name" value="SIALIC ACID SYNTHASE-RELATED"/>
    <property type="match status" value="1"/>
</dbReference>
<name>A0A174NNK8_9FIRM</name>
<dbReference type="AlphaFoldDB" id="A0A174NNK8"/>
<keyword evidence="3" id="KW-0012">Acyltransferase</keyword>
<dbReference type="InterPro" id="IPR011004">
    <property type="entry name" value="Trimer_LpxA-like_sf"/>
</dbReference>
<dbReference type="EC" id="2.3.1.-" evidence="3"/>
<dbReference type="InterPro" id="IPR051159">
    <property type="entry name" value="Hexapeptide_acetyltransf"/>
</dbReference>
<evidence type="ECO:0000313" key="3">
    <source>
        <dbReference type="EMBL" id="CUP49206.1"/>
    </source>
</evidence>
<evidence type="ECO:0000256" key="2">
    <source>
        <dbReference type="ARBA" id="ARBA00022679"/>
    </source>
</evidence>
<gene>
    <name evidence="3" type="ORF">ERS852407_06092</name>
</gene>